<dbReference type="AlphaFoldDB" id="A0A949JXK3"/>
<accession>A0A949JXK3</accession>
<dbReference type="Gene3D" id="3.30.1540.10">
    <property type="entry name" value="formyl-coa transferase, domain 3"/>
    <property type="match status" value="1"/>
</dbReference>
<dbReference type="Proteomes" id="UP000712157">
    <property type="component" value="Unassembled WGS sequence"/>
</dbReference>
<organism evidence="1 2">
    <name type="scientific">Diplocloster agilis</name>
    <dbReference type="NCBI Taxonomy" id="2850323"/>
    <lineage>
        <taxon>Bacteria</taxon>
        <taxon>Bacillati</taxon>
        <taxon>Bacillota</taxon>
        <taxon>Clostridia</taxon>
        <taxon>Lachnospirales</taxon>
        <taxon>Lachnospiraceae</taxon>
        <taxon>Diplocloster</taxon>
    </lineage>
</organism>
<sequence>MLDLLIGMKVIEIAGFMAAPTAGRILGEWGADVIKVEPPQGDSTRGVGISRHILNGDQAGFDCFNACKKYVALDTRKPEGMEILKKMLKDADVFISHLKIKDAIKLGLDYETLKEKYPKLICASTSGYGLGGAWSTRGGFDGVSYAARCGYVKDCPVEGDTPMVPYFGFGDIPTGTYLAMAILAAYIRQQRTGQGEKINVALMHAGMWSANVPIVSSLYGDQYPTDPNTVHPLAKPYLCKDGKWIGLMGLDWQKTWPVFVKAVGLPEEYITNWVAYEDALAHAQEITPILKDMFLKEDRQYWVDKLIDTPMPFDICQDFKDLQGDQQAWDAGFFQGIDYPSGMHVGIVKAPAVFKEAGTAEFNSAGPVGESTRDVLKGLGYSDADVDRMREERLILEGDQWDPQIYNMERFMKRQK</sequence>
<proteinExistence type="predicted"/>
<dbReference type="Gene3D" id="3.40.50.10540">
    <property type="entry name" value="Crotonobetainyl-coa:carnitine coa-transferase, domain 1"/>
    <property type="match status" value="1"/>
</dbReference>
<dbReference type="PANTHER" id="PTHR48228">
    <property type="entry name" value="SUCCINYL-COA--D-CITRAMALATE COA-TRANSFERASE"/>
    <property type="match status" value="1"/>
</dbReference>
<dbReference type="PANTHER" id="PTHR48228:SF2">
    <property type="entry name" value="E-CINNAMOYL-COA:R-PHENYLLACTATE COA TRANSFERASE LARGE SUBUNIT"/>
    <property type="match status" value="1"/>
</dbReference>
<keyword evidence="2" id="KW-1185">Reference proteome</keyword>
<keyword evidence="1" id="KW-0808">Transferase</keyword>
<evidence type="ECO:0000313" key="1">
    <source>
        <dbReference type="EMBL" id="MBU9737033.1"/>
    </source>
</evidence>
<dbReference type="Pfam" id="PF02515">
    <property type="entry name" value="CoA_transf_3"/>
    <property type="match status" value="1"/>
</dbReference>
<dbReference type="InterPro" id="IPR044855">
    <property type="entry name" value="CoA-Trfase_III_dom3_sf"/>
</dbReference>
<reference evidence="1" key="1">
    <citation type="submission" date="2021-06" db="EMBL/GenBank/DDBJ databases">
        <title>Description of novel taxa of the family Lachnospiraceae.</title>
        <authorList>
            <person name="Chaplin A.V."/>
            <person name="Sokolova S.R."/>
            <person name="Pikina A.P."/>
            <person name="Korzhanova M."/>
            <person name="Belova V."/>
            <person name="Korostin D."/>
            <person name="Efimov B.A."/>
        </authorList>
    </citation>
    <scope>NUCLEOTIDE SEQUENCE</scope>
    <source>
        <strain evidence="1">ASD5720</strain>
    </source>
</reference>
<comment type="caution">
    <text evidence="1">The sequence shown here is derived from an EMBL/GenBank/DDBJ whole genome shotgun (WGS) entry which is preliminary data.</text>
</comment>
<gene>
    <name evidence="1" type="ORF">KTH89_10815</name>
</gene>
<dbReference type="InterPro" id="IPR003673">
    <property type="entry name" value="CoA-Trfase_fam_III"/>
</dbReference>
<dbReference type="SUPFAM" id="SSF89796">
    <property type="entry name" value="CoA-transferase family III (CaiB/BaiF)"/>
    <property type="match status" value="1"/>
</dbReference>
<dbReference type="EMBL" id="JAHQCW010000016">
    <property type="protein sequence ID" value="MBU9737033.1"/>
    <property type="molecule type" value="Genomic_DNA"/>
</dbReference>
<evidence type="ECO:0000313" key="2">
    <source>
        <dbReference type="Proteomes" id="UP000712157"/>
    </source>
</evidence>
<dbReference type="InterPro" id="IPR050509">
    <property type="entry name" value="CoA-transferase_III"/>
</dbReference>
<dbReference type="RefSeq" id="WP_158342415.1">
    <property type="nucleotide sequence ID" value="NZ_JAHQCW010000016.1"/>
</dbReference>
<dbReference type="InterPro" id="IPR023606">
    <property type="entry name" value="CoA-Trfase_III_dom_1_sf"/>
</dbReference>
<dbReference type="GO" id="GO:0016740">
    <property type="term" value="F:transferase activity"/>
    <property type="evidence" value="ECO:0007669"/>
    <property type="project" value="UniProtKB-KW"/>
</dbReference>
<name>A0A949JXK3_9FIRM</name>
<protein>
    <submittedName>
        <fullName evidence="1">CoA transferase</fullName>
    </submittedName>
</protein>